<evidence type="ECO:0000256" key="2">
    <source>
        <dbReference type="ARBA" id="ARBA00022857"/>
    </source>
</evidence>
<dbReference type="PANTHER" id="PTHR42760">
    <property type="entry name" value="SHORT-CHAIN DEHYDROGENASES/REDUCTASES FAMILY MEMBER"/>
    <property type="match status" value="1"/>
</dbReference>
<dbReference type="GO" id="GO:0006633">
    <property type="term" value="P:fatty acid biosynthetic process"/>
    <property type="evidence" value="ECO:0007669"/>
    <property type="project" value="TreeGrafter"/>
</dbReference>
<dbReference type="GO" id="GO:0048038">
    <property type="term" value="F:quinone binding"/>
    <property type="evidence" value="ECO:0007669"/>
    <property type="project" value="TreeGrafter"/>
</dbReference>
<dbReference type="EMBL" id="JAWWNJ010000001">
    <property type="protein sequence ID" value="KAK7063332.1"/>
    <property type="molecule type" value="Genomic_DNA"/>
</dbReference>
<dbReference type="InterPro" id="IPR002347">
    <property type="entry name" value="SDR_fam"/>
</dbReference>
<dbReference type="SUPFAM" id="SSF51735">
    <property type="entry name" value="NAD(P)-binding Rossmann-fold domains"/>
    <property type="match status" value="1"/>
</dbReference>
<proteinExistence type="inferred from homology"/>
<dbReference type="InterPro" id="IPR036291">
    <property type="entry name" value="NAD(P)-bd_dom_sf"/>
</dbReference>
<dbReference type="PROSITE" id="PS00061">
    <property type="entry name" value="ADH_SHORT"/>
    <property type="match status" value="1"/>
</dbReference>
<evidence type="ECO:0000313" key="4">
    <source>
        <dbReference type="Proteomes" id="UP001362999"/>
    </source>
</evidence>
<keyword evidence="4" id="KW-1185">Reference proteome</keyword>
<dbReference type="InterPro" id="IPR020904">
    <property type="entry name" value="Sc_DH/Rdtase_CS"/>
</dbReference>
<evidence type="ECO:0000313" key="3">
    <source>
        <dbReference type="EMBL" id="KAK7063332.1"/>
    </source>
</evidence>
<accession>A0AAW0ECD2</accession>
<protein>
    <submittedName>
        <fullName evidence="3">L-2,3-butanediol dehydrogenase</fullName>
    </submittedName>
</protein>
<dbReference type="Pfam" id="PF00106">
    <property type="entry name" value="adh_short"/>
    <property type="match status" value="1"/>
</dbReference>
<dbReference type="AlphaFoldDB" id="A0AAW0ECD2"/>
<gene>
    <name evidence="3" type="ORF">R3P38DRAFT_2756279</name>
</gene>
<evidence type="ECO:0000256" key="1">
    <source>
        <dbReference type="ARBA" id="ARBA00006484"/>
    </source>
</evidence>
<name>A0AAW0ECD2_9AGAR</name>
<keyword evidence="2" id="KW-0521">NADP</keyword>
<sequence>MSSSPTQNSESKGIALITGAAQGIGRAIALRLAADGFDVAVNDVLSKAAELEKLKEEIISAGRRSAALPADVSVDAEVRSMVETVVTDLGGLDVVSFYLLPVRRFTQKSADGGECWDMQGFRASLLEVEPDEWDQTFAINVRGVFLCYKYAAKQMIAQGRGGRIIGACSGAGKQGYSEIPDYSSSKFAVRGLTQAAAKEFGKHCNGITVNAYAPGSVFTALSAPFAAMTNMPQDEFWAMQAKAAATGVNPTCENIASVVSFLASKEATFITGQSLMVNVQISADGGRAVPFGVVGVGTVAVKPCNCDVD</sequence>
<organism evidence="3 4">
    <name type="scientific">Favolaschia claudopus</name>
    <dbReference type="NCBI Taxonomy" id="2862362"/>
    <lineage>
        <taxon>Eukaryota</taxon>
        <taxon>Fungi</taxon>
        <taxon>Dikarya</taxon>
        <taxon>Basidiomycota</taxon>
        <taxon>Agaricomycotina</taxon>
        <taxon>Agaricomycetes</taxon>
        <taxon>Agaricomycetidae</taxon>
        <taxon>Agaricales</taxon>
        <taxon>Marasmiineae</taxon>
        <taxon>Mycenaceae</taxon>
        <taxon>Favolaschia</taxon>
    </lineage>
</organism>
<dbReference type="PRINTS" id="PR00081">
    <property type="entry name" value="GDHRDH"/>
</dbReference>
<reference evidence="3 4" key="1">
    <citation type="journal article" date="2024" name="J Genomics">
        <title>Draft genome sequencing and assembly of Favolaschia claudopus CIRM-BRFM 2984 isolated from oak limbs.</title>
        <authorList>
            <person name="Navarro D."/>
            <person name="Drula E."/>
            <person name="Chaduli D."/>
            <person name="Cazenave R."/>
            <person name="Ahrendt S."/>
            <person name="Wang J."/>
            <person name="Lipzen A."/>
            <person name="Daum C."/>
            <person name="Barry K."/>
            <person name="Grigoriev I.V."/>
            <person name="Favel A."/>
            <person name="Rosso M.N."/>
            <person name="Martin F."/>
        </authorList>
    </citation>
    <scope>NUCLEOTIDE SEQUENCE [LARGE SCALE GENOMIC DNA]</scope>
    <source>
        <strain evidence="3 4">CIRM-BRFM 2984</strain>
    </source>
</reference>
<dbReference type="Proteomes" id="UP001362999">
    <property type="component" value="Unassembled WGS sequence"/>
</dbReference>
<dbReference type="GO" id="GO:0016616">
    <property type="term" value="F:oxidoreductase activity, acting on the CH-OH group of donors, NAD or NADP as acceptor"/>
    <property type="evidence" value="ECO:0007669"/>
    <property type="project" value="TreeGrafter"/>
</dbReference>
<comment type="caution">
    <text evidence="3">The sequence shown here is derived from an EMBL/GenBank/DDBJ whole genome shotgun (WGS) entry which is preliminary data.</text>
</comment>
<comment type="similarity">
    <text evidence="1">Belongs to the short-chain dehydrogenases/reductases (SDR) family.</text>
</comment>
<dbReference type="PANTHER" id="PTHR42760:SF121">
    <property type="entry name" value="3-OXOACYL-(ACYL-CARRIER-PROTEIN) REDUCTASE"/>
    <property type="match status" value="1"/>
</dbReference>
<dbReference type="Gene3D" id="3.40.50.720">
    <property type="entry name" value="NAD(P)-binding Rossmann-like Domain"/>
    <property type="match status" value="1"/>
</dbReference>